<dbReference type="PROSITE" id="PS00131">
    <property type="entry name" value="CARBOXYPEPT_SER_SER"/>
    <property type="match status" value="1"/>
</dbReference>
<keyword evidence="12 16" id="KW-0472">Membrane</keyword>
<dbReference type="STRING" id="36022.A0A1V2L3C6"/>
<evidence type="ECO:0000256" key="16">
    <source>
        <dbReference type="SAM" id="Phobius"/>
    </source>
</evidence>
<dbReference type="InterPro" id="IPR033124">
    <property type="entry name" value="Ser_caboxypep_his_AS"/>
</dbReference>
<dbReference type="SUPFAM" id="SSF53474">
    <property type="entry name" value="alpha/beta-Hydrolases"/>
    <property type="match status" value="1"/>
</dbReference>
<evidence type="ECO:0000256" key="9">
    <source>
        <dbReference type="ARBA" id="ARBA00022801"/>
    </source>
</evidence>
<dbReference type="InterPro" id="IPR001563">
    <property type="entry name" value="Peptidase_S10"/>
</dbReference>
<dbReference type="VEuPathDB" id="FungiDB:BON22_4123"/>
<feature type="compositionally biased region" description="Polar residues" evidence="15">
    <location>
        <begin position="521"/>
        <end position="531"/>
    </location>
</feature>
<evidence type="ECO:0000256" key="15">
    <source>
        <dbReference type="SAM" id="MobiDB-lite"/>
    </source>
</evidence>
<keyword evidence="8" id="KW-0732">Signal</keyword>
<keyword evidence="6 16" id="KW-0812">Transmembrane</keyword>
<evidence type="ECO:0000256" key="1">
    <source>
        <dbReference type="ARBA" id="ARBA00001003"/>
    </source>
</evidence>
<accession>A0A1V2L3C6</accession>
<dbReference type="Proteomes" id="UP000189513">
    <property type="component" value="Unassembled WGS sequence"/>
</dbReference>
<dbReference type="GO" id="GO:0004185">
    <property type="term" value="F:serine-type carboxypeptidase activity"/>
    <property type="evidence" value="ECO:0007669"/>
    <property type="project" value="UniProtKB-UniRule"/>
</dbReference>
<dbReference type="PANTHER" id="PTHR11802:SF190">
    <property type="entry name" value="PHEROMONE-PROCESSING CARBOXYPEPTIDASE KEX1"/>
    <property type="match status" value="1"/>
</dbReference>
<feature type="compositionally biased region" description="Low complexity" evidence="15">
    <location>
        <begin position="446"/>
        <end position="457"/>
    </location>
</feature>
<dbReference type="GO" id="GO:0006915">
    <property type="term" value="P:apoptotic process"/>
    <property type="evidence" value="ECO:0007669"/>
    <property type="project" value="UniProtKB-KW"/>
</dbReference>
<evidence type="ECO:0000256" key="8">
    <source>
        <dbReference type="ARBA" id="ARBA00022729"/>
    </source>
</evidence>
<dbReference type="GO" id="GO:0005802">
    <property type="term" value="C:trans-Golgi network"/>
    <property type="evidence" value="ECO:0007669"/>
    <property type="project" value="TreeGrafter"/>
</dbReference>
<evidence type="ECO:0000256" key="6">
    <source>
        <dbReference type="ARBA" id="ARBA00022692"/>
    </source>
</evidence>
<keyword evidence="9 14" id="KW-0378">Hydrolase</keyword>
<feature type="region of interest" description="Disordered" evidence="15">
    <location>
        <begin position="500"/>
        <end position="531"/>
    </location>
</feature>
<dbReference type="PANTHER" id="PTHR11802">
    <property type="entry name" value="SERINE PROTEASE FAMILY S10 SERINE CARBOXYPEPTIDASE"/>
    <property type="match status" value="1"/>
</dbReference>
<sequence length="594" mass="67362">MYAGHIPVHEDTDTNYFFWKFIKQNTDFNRTIFWLNGGPGCSSMDGALMESGPLRVAKSGDLYINNGSWYEAGDVVFVDQPGGTGFSTTKDYDKELTQVADDFITFLQNYYKVFPEDLDKELYISGESYAGQYIPFIASALIKAIDNGDLNVNLKGLLIGNGWIDPNAQSMSYIPYLLDAGIISNQDEFFPKLLKLQEKCQNEINDGSGNDKFSLLDCENILNYILSWTRDKEAPKDQQCINMYDTRLRDSYPSCGMNWPPDLPFVQPWLQRNEVVKALNLDVSKVTKWRECDNNVSKYLKNKNTQPSINLFPDLLERVNIMLFNGDKDIICNNYGVLDMIAKLKWGGSLGFEEDAVEYPWIYDNDTTGTVKHSKNLTFVDVYNSSHMVPFDKSADSRGLFDIFVGNFRVLDNDNGEVFVETPVYSNGKYIWSDDKFITTPDMSANNTTGNNGTSSDDGNKQAGSHKSAAPFILYLLVIGIVGGLLFYFQKDKVPKSTSILKKHAKKPKNQNHKKTVSWADENSSQPQTHQEGAKFGEFFNNYSNQKKGYRTFGNDNEEYEDIELQNRNDDFDFDIDDEIGESRDEGTSGRAKK</sequence>
<evidence type="ECO:0000256" key="13">
    <source>
        <dbReference type="ARBA" id="ARBA00023180"/>
    </source>
</evidence>
<evidence type="ECO:0000256" key="10">
    <source>
        <dbReference type="ARBA" id="ARBA00022989"/>
    </source>
</evidence>
<evidence type="ECO:0000313" key="17">
    <source>
        <dbReference type="EMBL" id="ONH66075.1"/>
    </source>
</evidence>
<comment type="catalytic activity">
    <reaction evidence="1">
        <text>Preferential release of a C-terminal arginine or lysine residue.</text>
        <dbReference type="EC" id="3.4.16.6"/>
    </reaction>
</comment>
<evidence type="ECO:0000313" key="18">
    <source>
        <dbReference type="Proteomes" id="UP000189513"/>
    </source>
</evidence>
<dbReference type="InterPro" id="IPR029058">
    <property type="entry name" value="AB_hydrolase_fold"/>
</dbReference>
<reference evidence="18" key="1">
    <citation type="journal article" date="2017" name="Genome Announc.">
        <title>Genome sequences of Cyberlindnera fabianii 65, Pichia kudriavzevii 129, and Saccharomyces cerevisiae 131 isolated from fermented masau fruits in Zimbabwe.</title>
        <authorList>
            <person name="van Rijswijck I.M.H."/>
            <person name="Derks M.F.L."/>
            <person name="Abee T."/>
            <person name="de Ridder D."/>
            <person name="Smid E.J."/>
        </authorList>
    </citation>
    <scope>NUCLEOTIDE SEQUENCE [LARGE SCALE GENOMIC DNA]</scope>
    <source>
        <strain evidence="18">65</strain>
    </source>
</reference>
<evidence type="ECO:0000256" key="4">
    <source>
        <dbReference type="ARBA" id="ARBA00022645"/>
    </source>
</evidence>
<protein>
    <recommendedName>
        <fullName evidence="14">Carboxypeptidase</fullName>
        <ecNumber evidence="14">3.4.16.-</ecNumber>
    </recommendedName>
</protein>
<dbReference type="Gene3D" id="3.40.50.1820">
    <property type="entry name" value="alpha/beta hydrolase"/>
    <property type="match status" value="1"/>
</dbReference>
<gene>
    <name evidence="17" type="ORF">BON22_4123</name>
</gene>
<proteinExistence type="inferred from homology"/>
<keyword evidence="7" id="KW-0053">Apoptosis</keyword>
<dbReference type="PROSITE" id="PS00560">
    <property type="entry name" value="CARBOXYPEPT_SER_HIS"/>
    <property type="match status" value="1"/>
</dbReference>
<dbReference type="Pfam" id="PF00450">
    <property type="entry name" value="Peptidase_S10"/>
    <property type="match status" value="1"/>
</dbReference>
<feature type="region of interest" description="Disordered" evidence="15">
    <location>
        <begin position="550"/>
        <end position="594"/>
    </location>
</feature>
<dbReference type="InterPro" id="IPR018202">
    <property type="entry name" value="Ser_caboxypep_ser_AS"/>
</dbReference>
<evidence type="ECO:0000256" key="11">
    <source>
        <dbReference type="ARBA" id="ARBA00023034"/>
    </source>
</evidence>
<evidence type="ECO:0000256" key="3">
    <source>
        <dbReference type="ARBA" id="ARBA00009431"/>
    </source>
</evidence>
<feature type="region of interest" description="Disordered" evidence="15">
    <location>
        <begin position="443"/>
        <end position="463"/>
    </location>
</feature>
<comment type="similarity">
    <text evidence="3 14">Belongs to the peptidase S10 family.</text>
</comment>
<evidence type="ECO:0000256" key="12">
    <source>
        <dbReference type="ARBA" id="ARBA00023136"/>
    </source>
</evidence>
<comment type="subcellular location">
    <subcellularLocation>
        <location evidence="2">Golgi apparatus</location>
        <location evidence="2">trans-Golgi network membrane</location>
        <topology evidence="2">Single-pass type I membrane protein</topology>
    </subcellularLocation>
</comment>
<dbReference type="AlphaFoldDB" id="A0A1V2L3C6"/>
<feature type="compositionally biased region" description="Basic residues" evidence="15">
    <location>
        <begin position="501"/>
        <end position="516"/>
    </location>
</feature>
<dbReference type="GO" id="GO:0006508">
    <property type="term" value="P:proteolysis"/>
    <property type="evidence" value="ECO:0007669"/>
    <property type="project" value="UniProtKB-KW"/>
</dbReference>
<evidence type="ECO:0000256" key="7">
    <source>
        <dbReference type="ARBA" id="ARBA00022703"/>
    </source>
</evidence>
<dbReference type="EMBL" id="MPUK01000008">
    <property type="protein sequence ID" value="ONH66075.1"/>
    <property type="molecule type" value="Genomic_DNA"/>
</dbReference>
<organism evidence="17 18">
    <name type="scientific">Cyberlindnera fabianii</name>
    <name type="common">Yeast</name>
    <name type="synonym">Hansenula fabianii</name>
    <dbReference type="NCBI Taxonomy" id="36022"/>
    <lineage>
        <taxon>Eukaryota</taxon>
        <taxon>Fungi</taxon>
        <taxon>Dikarya</taxon>
        <taxon>Ascomycota</taxon>
        <taxon>Saccharomycotina</taxon>
        <taxon>Saccharomycetes</taxon>
        <taxon>Phaffomycetales</taxon>
        <taxon>Phaffomycetaceae</taxon>
        <taxon>Cyberlindnera</taxon>
    </lineage>
</organism>
<evidence type="ECO:0000256" key="5">
    <source>
        <dbReference type="ARBA" id="ARBA00022670"/>
    </source>
</evidence>
<keyword evidence="13" id="KW-0325">Glycoprotein</keyword>
<feature type="transmembrane region" description="Helical" evidence="16">
    <location>
        <begin position="472"/>
        <end position="489"/>
    </location>
</feature>
<evidence type="ECO:0000256" key="14">
    <source>
        <dbReference type="RuleBase" id="RU361156"/>
    </source>
</evidence>
<keyword evidence="10 16" id="KW-1133">Transmembrane helix</keyword>
<comment type="caution">
    <text evidence="17">The sequence shown here is derived from an EMBL/GenBank/DDBJ whole genome shotgun (WGS) entry which is preliminary data.</text>
</comment>
<dbReference type="OMA" id="EMADQFV"/>
<name>A0A1V2L3C6_CYBFA</name>
<keyword evidence="11" id="KW-0333">Golgi apparatus</keyword>
<evidence type="ECO:0000256" key="2">
    <source>
        <dbReference type="ARBA" id="ARBA00004393"/>
    </source>
</evidence>
<keyword evidence="5 14" id="KW-0645">Protease</keyword>
<keyword evidence="18" id="KW-1185">Reference proteome</keyword>
<keyword evidence="4 14" id="KW-0121">Carboxypeptidase</keyword>
<dbReference type="PRINTS" id="PR00724">
    <property type="entry name" value="CRBOXYPTASEC"/>
</dbReference>
<dbReference type="EC" id="3.4.16.-" evidence="14"/>